<dbReference type="CDD" id="cd03192">
    <property type="entry name" value="GST_C_Sigma_like"/>
    <property type="match status" value="1"/>
</dbReference>
<dbReference type="PROSITE" id="PS50405">
    <property type="entry name" value="GST_CTER"/>
    <property type="match status" value="1"/>
</dbReference>
<feature type="domain" description="GST C-terminal" evidence="2">
    <location>
        <begin position="107"/>
        <end position="235"/>
    </location>
</feature>
<dbReference type="Pfam" id="PF02798">
    <property type="entry name" value="GST_N"/>
    <property type="match status" value="1"/>
</dbReference>
<gene>
    <name evidence="3" type="ORF">BQ4739_LOCUS5167</name>
</gene>
<evidence type="ECO:0008006" key="5">
    <source>
        <dbReference type="Google" id="ProtNLM"/>
    </source>
</evidence>
<proteinExistence type="predicted"/>
<protein>
    <recommendedName>
        <fullName evidence="5">Glutathione transferase</fullName>
    </recommendedName>
</protein>
<dbReference type="PANTHER" id="PTHR11571:SF150">
    <property type="entry name" value="GLUTATHIONE S-TRANSFERASE"/>
    <property type="match status" value="1"/>
</dbReference>
<name>A0A383VIB1_TETOB</name>
<dbReference type="PANTHER" id="PTHR11571">
    <property type="entry name" value="GLUTATHIONE S-TRANSFERASE"/>
    <property type="match status" value="1"/>
</dbReference>
<dbReference type="SFLD" id="SFLDS00019">
    <property type="entry name" value="Glutathione_Transferase_(cytos"/>
    <property type="match status" value="1"/>
</dbReference>
<keyword evidence="4" id="KW-1185">Reference proteome</keyword>
<accession>A0A383VIB1</accession>
<reference evidence="3 4" key="1">
    <citation type="submission" date="2016-10" db="EMBL/GenBank/DDBJ databases">
        <authorList>
            <person name="Cai Z."/>
        </authorList>
    </citation>
    <scope>NUCLEOTIDE SEQUENCE [LARGE SCALE GENOMIC DNA]</scope>
</reference>
<dbReference type="GO" id="GO:0004364">
    <property type="term" value="F:glutathione transferase activity"/>
    <property type="evidence" value="ECO:0007669"/>
    <property type="project" value="TreeGrafter"/>
</dbReference>
<dbReference type="InterPro" id="IPR004045">
    <property type="entry name" value="Glutathione_S-Trfase_N"/>
</dbReference>
<dbReference type="InterPro" id="IPR036249">
    <property type="entry name" value="Thioredoxin-like_sf"/>
</dbReference>
<dbReference type="SFLD" id="SFLDG00363">
    <property type="entry name" value="AMPS_(cytGST):_Alpha-__Mu-__Pi"/>
    <property type="match status" value="1"/>
</dbReference>
<dbReference type="SFLD" id="SFLDG01205">
    <property type="entry name" value="AMPS.1"/>
    <property type="match status" value="1"/>
</dbReference>
<sequence length="242" mass="26205">MRGPAVLRGPSRVVTPARRSVRAYATAGKPTLIYFPIPGRAEVARLCFTIGGVDFEDKYIDFASWQEMKAQTPFGQVPVLQLGEQMIAQSAAIDHYAAKLAGLVPSDPLAAALADQAYFFVEDVLQVLVPTFRIKDPEEQKKARQELAQGALKEKLVLLDKLVAGRPGKYIAGDGLSLGDLAIFNNLSMMRSGLMAGLPADIIDGFPALKSFRNDIASVPAVKAHYAKAEDDTRKNGYTPDV</sequence>
<dbReference type="InterPro" id="IPR004046">
    <property type="entry name" value="GST_C"/>
</dbReference>
<dbReference type="PROSITE" id="PS50404">
    <property type="entry name" value="GST_NTER"/>
    <property type="match status" value="1"/>
</dbReference>
<dbReference type="EMBL" id="FNXT01000442">
    <property type="protein sequence ID" value="SZX64673.1"/>
    <property type="molecule type" value="Genomic_DNA"/>
</dbReference>
<dbReference type="SUPFAM" id="SSF47616">
    <property type="entry name" value="GST C-terminal domain-like"/>
    <property type="match status" value="1"/>
</dbReference>
<dbReference type="Pfam" id="PF14497">
    <property type="entry name" value="GST_C_3"/>
    <property type="match status" value="1"/>
</dbReference>
<evidence type="ECO:0000313" key="3">
    <source>
        <dbReference type="EMBL" id="SZX64673.1"/>
    </source>
</evidence>
<dbReference type="InterPro" id="IPR010987">
    <property type="entry name" value="Glutathione-S-Trfase_C-like"/>
</dbReference>
<organism evidence="3 4">
    <name type="scientific">Tetradesmus obliquus</name>
    <name type="common">Green alga</name>
    <name type="synonym">Acutodesmus obliquus</name>
    <dbReference type="NCBI Taxonomy" id="3088"/>
    <lineage>
        <taxon>Eukaryota</taxon>
        <taxon>Viridiplantae</taxon>
        <taxon>Chlorophyta</taxon>
        <taxon>core chlorophytes</taxon>
        <taxon>Chlorophyceae</taxon>
        <taxon>CS clade</taxon>
        <taxon>Sphaeropleales</taxon>
        <taxon>Scenedesmaceae</taxon>
        <taxon>Tetradesmus</taxon>
    </lineage>
</organism>
<dbReference type="AlphaFoldDB" id="A0A383VIB1"/>
<dbReference type="SUPFAM" id="SSF52833">
    <property type="entry name" value="Thioredoxin-like"/>
    <property type="match status" value="1"/>
</dbReference>
<dbReference type="InterPro" id="IPR036282">
    <property type="entry name" value="Glutathione-S-Trfase_C_sf"/>
</dbReference>
<dbReference type="Proteomes" id="UP000256970">
    <property type="component" value="Unassembled WGS sequence"/>
</dbReference>
<feature type="domain" description="GST N-terminal" evidence="1">
    <location>
        <begin position="28"/>
        <end position="105"/>
    </location>
</feature>
<dbReference type="GO" id="GO:0006749">
    <property type="term" value="P:glutathione metabolic process"/>
    <property type="evidence" value="ECO:0007669"/>
    <property type="project" value="TreeGrafter"/>
</dbReference>
<dbReference type="STRING" id="3088.A0A383VIB1"/>
<dbReference type="InterPro" id="IPR050213">
    <property type="entry name" value="GST_superfamily"/>
</dbReference>
<dbReference type="Gene3D" id="1.20.1050.10">
    <property type="match status" value="1"/>
</dbReference>
<dbReference type="Gene3D" id="3.40.30.10">
    <property type="entry name" value="Glutaredoxin"/>
    <property type="match status" value="1"/>
</dbReference>
<evidence type="ECO:0000259" key="1">
    <source>
        <dbReference type="PROSITE" id="PS50404"/>
    </source>
</evidence>
<dbReference type="CDD" id="cd03039">
    <property type="entry name" value="GST_N_Sigma_like"/>
    <property type="match status" value="1"/>
</dbReference>
<dbReference type="InterPro" id="IPR040079">
    <property type="entry name" value="Glutathione_S-Trfase"/>
</dbReference>
<evidence type="ECO:0000259" key="2">
    <source>
        <dbReference type="PROSITE" id="PS50405"/>
    </source>
</evidence>
<evidence type="ECO:0000313" key="4">
    <source>
        <dbReference type="Proteomes" id="UP000256970"/>
    </source>
</evidence>